<dbReference type="Proteomes" id="UP000650467">
    <property type="component" value="Unassembled WGS sequence"/>
</dbReference>
<keyword evidence="2" id="KW-1185">Reference proteome</keyword>
<proteinExistence type="predicted"/>
<name>A0A835VX23_CHLIN</name>
<organism evidence="1 2">
    <name type="scientific">Chlamydomonas incerta</name>
    <dbReference type="NCBI Taxonomy" id="51695"/>
    <lineage>
        <taxon>Eukaryota</taxon>
        <taxon>Viridiplantae</taxon>
        <taxon>Chlorophyta</taxon>
        <taxon>core chlorophytes</taxon>
        <taxon>Chlorophyceae</taxon>
        <taxon>CS clade</taxon>
        <taxon>Chlamydomonadales</taxon>
        <taxon>Chlamydomonadaceae</taxon>
        <taxon>Chlamydomonas</taxon>
    </lineage>
</organism>
<reference evidence="1" key="1">
    <citation type="journal article" date="2020" name="bioRxiv">
        <title>Comparative genomics of Chlamydomonas.</title>
        <authorList>
            <person name="Craig R.J."/>
            <person name="Hasan A.R."/>
            <person name="Ness R.W."/>
            <person name="Keightley P.D."/>
        </authorList>
    </citation>
    <scope>NUCLEOTIDE SEQUENCE</scope>
    <source>
        <strain evidence="1">SAG 7.73</strain>
    </source>
</reference>
<dbReference type="OrthoDB" id="541610at2759"/>
<sequence length="333" mass="35100">MTAVGIPADACSPCTPLDCLKESFDSQFNIPGAANNVLTVYGCTANPQVAGATPLVYPTTSGSSFSTLNTFLSSSAPGQSVGIACYPDTTYTSPAYYLFIAHIATPGDNFACPTCDFYNLFKVTPGACRCSNDTAWAVPLAPVFQNLIVGTGENVLPSPYPAGVYWTARADANKVNAWGGYFRIAPPPHNTSVQYPMDVCAGCGQNRISAGFIIARLFFRITNAFGFTSVTSFLAPSTTYPTYTPSPTAKVNSSVLQIYQSFIAPPSLTPGQFQKFTDSAFTLPVTYGSTFAVTNVITGSVKAGSGTYTVPSNETSSGLYVAIHFTVGGSFCY</sequence>
<comment type="caution">
    <text evidence="1">The sequence shown here is derived from an EMBL/GenBank/DDBJ whole genome shotgun (WGS) entry which is preliminary data.</text>
</comment>
<evidence type="ECO:0000313" key="2">
    <source>
        <dbReference type="Proteomes" id="UP000650467"/>
    </source>
</evidence>
<dbReference type="AlphaFoldDB" id="A0A835VX23"/>
<evidence type="ECO:0000313" key="1">
    <source>
        <dbReference type="EMBL" id="KAG2428276.1"/>
    </source>
</evidence>
<gene>
    <name evidence="1" type="ORF">HXX76_010426</name>
</gene>
<protein>
    <submittedName>
        <fullName evidence="1">Uncharacterized protein</fullName>
    </submittedName>
</protein>
<dbReference type="EMBL" id="JAEHOC010000035">
    <property type="protein sequence ID" value="KAG2428276.1"/>
    <property type="molecule type" value="Genomic_DNA"/>
</dbReference>
<accession>A0A835VX23</accession>